<dbReference type="Pfam" id="PF01979">
    <property type="entry name" value="Amidohydro_1"/>
    <property type="match status" value="1"/>
</dbReference>
<dbReference type="Proteomes" id="UP000037729">
    <property type="component" value="Unassembled WGS sequence"/>
</dbReference>
<dbReference type="Gene3D" id="3.20.20.140">
    <property type="entry name" value="Metal-dependent hydrolases"/>
    <property type="match status" value="1"/>
</dbReference>
<gene>
    <name evidence="2" type="ORF">AMS69_14615</name>
</gene>
<evidence type="ECO:0000313" key="3">
    <source>
        <dbReference type="Proteomes" id="UP000037729"/>
    </source>
</evidence>
<keyword evidence="3" id="KW-1185">Reference proteome</keyword>
<evidence type="ECO:0000313" key="2">
    <source>
        <dbReference type="EMBL" id="KOX92571.1"/>
    </source>
</evidence>
<protein>
    <submittedName>
        <fullName evidence="2">Dihydroorotase</fullName>
    </submittedName>
</protein>
<dbReference type="GO" id="GO:0004038">
    <property type="term" value="F:allantoinase activity"/>
    <property type="evidence" value="ECO:0007669"/>
    <property type="project" value="TreeGrafter"/>
</dbReference>
<dbReference type="AlphaFoldDB" id="A0A0M9AKM4"/>
<comment type="caution">
    <text evidence="2">The sequence shown here is derived from an EMBL/GenBank/DDBJ whole genome shotgun (WGS) entry which is preliminary data.</text>
</comment>
<name>A0A0M9AKM4_9EURY</name>
<dbReference type="InterPro" id="IPR032466">
    <property type="entry name" value="Metal_Hydrolase"/>
</dbReference>
<accession>A0A0M9AKM4</accession>
<organism evidence="2 3">
    <name type="scientific">Haloarcula rubripromontorii</name>
    <dbReference type="NCBI Taxonomy" id="1705562"/>
    <lineage>
        <taxon>Archaea</taxon>
        <taxon>Methanobacteriati</taxon>
        <taxon>Methanobacteriota</taxon>
        <taxon>Stenosarchaea group</taxon>
        <taxon>Halobacteria</taxon>
        <taxon>Halobacteriales</taxon>
        <taxon>Haloarculaceae</taxon>
        <taxon>Haloarcula</taxon>
    </lineage>
</organism>
<dbReference type="PANTHER" id="PTHR43668">
    <property type="entry name" value="ALLANTOINASE"/>
    <property type="match status" value="1"/>
</dbReference>
<dbReference type="PATRIC" id="fig|1705562.3.peg.3540"/>
<dbReference type="GO" id="GO:0006145">
    <property type="term" value="P:purine nucleobase catabolic process"/>
    <property type="evidence" value="ECO:0007669"/>
    <property type="project" value="TreeGrafter"/>
</dbReference>
<dbReference type="InterPro" id="IPR050138">
    <property type="entry name" value="DHOase/Allantoinase_Hydrolase"/>
</dbReference>
<reference evidence="2 3" key="1">
    <citation type="submission" date="2015-08" db="EMBL/GenBank/DDBJ databases">
        <title>Genomes of Isolates from Cabo Rojo, PR.</title>
        <authorList>
            <person name="Sanchez-Nieves R.L."/>
            <person name="Montalvo-Rodriguez R."/>
        </authorList>
    </citation>
    <scope>NUCLEOTIDE SEQUENCE [LARGE SCALE GENOMIC DNA]</scope>
    <source>
        <strain evidence="2 3">SL3</strain>
    </source>
</reference>
<dbReference type="EMBL" id="LIUF01000004">
    <property type="protein sequence ID" value="KOX92571.1"/>
    <property type="molecule type" value="Genomic_DNA"/>
</dbReference>
<dbReference type="RefSeq" id="WP_053968782.1">
    <property type="nucleotide sequence ID" value="NZ_LIUF01000004.1"/>
</dbReference>
<feature type="domain" description="Amidohydrolase-related" evidence="1">
    <location>
        <begin position="54"/>
        <end position="427"/>
    </location>
</feature>
<dbReference type="STRING" id="1705562.AMS69_14615"/>
<dbReference type="InterPro" id="IPR011059">
    <property type="entry name" value="Metal-dep_hydrolase_composite"/>
</dbReference>
<dbReference type="Gene3D" id="2.30.40.10">
    <property type="entry name" value="Urease, subunit C, domain 1"/>
    <property type="match status" value="1"/>
</dbReference>
<evidence type="ECO:0000259" key="1">
    <source>
        <dbReference type="Pfam" id="PF01979"/>
    </source>
</evidence>
<dbReference type="OrthoDB" id="8791at2157"/>
<dbReference type="PANTHER" id="PTHR43668:SF2">
    <property type="entry name" value="ALLANTOINASE"/>
    <property type="match status" value="1"/>
</dbReference>
<proteinExistence type="predicted"/>
<dbReference type="GO" id="GO:0005737">
    <property type="term" value="C:cytoplasm"/>
    <property type="evidence" value="ECO:0007669"/>
    <property type="project" value="TreeGrafter"/>
</dbReference>
<dbReference type="SUPFAM" id="SSF51338">
    <property type="entry name" value="Composite domain of metallo-dependent hydrolases"/>
    <property type="match status" value="1"/>
</dbReference>
<sequence>MTEVHITDAQLVTGGGVQHGEIAISGGTIDAAGPPSSVPTPSDPETVIDADGMIALPGAIDVHTHMHDDELFPDGIDFASQTASAVAGGVTTVIELPTQTPITTPEALQEKAETCSALAHVDFGLVAGNVQDPDIDVAGIMDAGTADFKTFTADPYLADDETIARLMRRVSDAGGAVRVHCETQGLLDDARSTIDGDEPDVYMDSRPLEAELDAISRAGYVAEYADCPLHVVHISSGSGAREAGRFKSRANVPVTLETCPQYLAFSKGDVAEKGPFLKVNPSLKSDTERERLWDAVQDGTIDLVGTDHFPTYRETREAGWEDIWEPYAGLPGVETMVEFLVSDGVHEDRISWPRLRELVCAAPARNAGIYPEKGSLQPGTDADLVLIRTEEYEVTADDYTFVGGWTPYEGQHWSARVDTVIAGGEIVATDHEVQSTAGRGQFLDRPL</sequence>
<dbReference type="InterPro" id="IPR006680">
    <property type="entry name" value="Amidohydro-rel"/>
</dbReference>
<dbReference type="SUPFAM" id="SSF51556">
    <property type="entry name" value="Metallo-dependent hydrolases"/>
    <property type="match status" value="1"/>
</dbReference>